<dbReference type="SMART" id="SM00487">
    <property type="entry name" value="DEXDc"/>
    <property type="match status" value="1"/>
</dbReference>
<keyword evidence="6 18" id="KW-0347">Helicase</keyword>
<evidence type="ECO:0000256" key="14">
    <source>
        <dbReference type="SAM" id="MobiDB-lite"/>
    </source>
</evidence>
<keyword evidence="8" id="KW-0238">DNA-binding</keyword>
<comment type="similarity">
    <text evidence="2">Belongs to the helicase family. RecQ subfamily.</text>
</comment>
<dbReference type="Pfam" id="PF00271">
    <property type="entry name" value="Helicase_C"/>
    <property type="match status" value="1"/>
</dbReference>
<dbReference type="OrthoDB" id="9763310at2"/>
<dbReference type="InterPro" id="IPR011545">
    <property type="entry name" value="DEAD/DEAH_box_helicase_dom"/>
</dbReference>
<dbReference type="InterPro" id="IPR027417">
    <property type="entry name" value="P-loop_NTPase"/>
</dbReference>
<dbReference type="PANTHER" id="PTHR13710:SF105">
    <property type="entry name" value="ATP-DEPENDENT DNA HELICASE Q1"/>
    <property type="match status" value="1"/>
</dbReference>
<dbReference type="Pfam" id="PF00270">
    <property type="entry name" value="DEAD"/>
    <property type="match status" value="1"/>
</dbReference>
<sequence>MNLSTLLHETFGFPAFRANQEAVCRAATDGRDVLLVMPTGAGKSLCYQLPAIARGGTGLVISPLIALMDDQASKLTAAGLKVARIHSGLSREDSRQACRDYLDGKLQFLFIAPERMRVTGFPEMLARRKPSLIAIDEAHCISAWGHDFRPDYRTLGDYLPQLRPAPIIALTATATPTVQRDIVTQLNLQQPALFIHGFRRDNLHIEVMELSKPQRTEFITKFLADPTRRPAIVYAPSRKAAEELAEKLNGTFKAAAYHAGLDPATRERVQTQFLSGNMEVVVATIAFGMGIDKANVRTVVHAALPASVEAYYQEIGRAGRDGDPSRTILLYSYADRKMHDFFLERDYPVATDLARVARVLNEDFQSPEELRHRLKMDADTFAKSVEKLAAQSAAAYDMGGNVRATGNHAWQSGYELQVQHRRTQIDSIMQYAETQQCRMTALIRHFGDTADGHRPCGHCDFCAPNATTAQTFAEPSAQDDRHLRTILRALDSSSKATGRLHTDLALTSDRKQFDGLLDGLARAGLITLSAETFTAADGKVIPYKKAAITHEGRELSSSDPLGVVLRELSAAPTKSKSCASTPAKRKAEEEATNYTPAQKTLEAALRNWRKEEAAKTGKPAFIVFTDASLRALVQHAPQTIPQLLQVPGIGPDKAERFGPALCAICRGTEIPGDYGTPAPKPAKRKAPDSKLETRDSELFNAKPSPISAPNRELRTENPQHPHAPIIPHPPIRAAIPPRAESPGETLTPDQQALEQRLRDWRKAESERMGLPQFFVLGTTALRSIVLQRPSTLTQLQGIHGIGPDKLDRFGADILAVCNA</sequence>
<feature type="region of interest" description="Disordered" evidence="14">
    <location>
        <begin position="669"/>
        <end position="728"/>
    </location>
</feature>
<dbReference type="STRING" id="1198114.AciX9_1515"/>
<dbReference type="Pfam" id="PF16124">
    <property type="entry name" value="RecQ_Zn_bind"/>
    <property type="match status" value="1"/>
</dbReference>
<reference evidence="19" key="1">
    <citation type="submission" date="2011-01" db="EMBL/GenBank/DDBJ databases">
        <title>Complete sequence of chromosome of Acidobacterium sp. MP5ACTX9.</title>
        <authorList>
            <consortium name="US DOE Joint Genome Institute"/>
            <person name="Lucas S."/>
            <person name="Copeland A."/>
            <person name="Lapidus A."/>
            <person name="Cheng J.-F."/>
            <person name="Goodwin L."/>
            <person name="Pitluck S."/>
            <person name="Teshima H."/>
            <person name="Detter J.C."/>
            <person name="Han C."/>
            <person name="Tapia R."/>
            <person name="Land M."/>
            <person name="Hauser L."/>
            <person name="Kyrpides N."/>
            <person name="Ivanova N."/>
            <person name="Ovchinnikova G."/>
            <person name="Pagani I."/>
            <person name="Rawat S.R."/>
            <person name="Mannisto M."/>
            <person name="Haggblom M.M."/>
            <person name="Woyke T."/>
        </authorList>
    </citation>
    <scope>NUCLEOTIDE SEQUENCE [LARGE SCALE GENOMIC DNA]</scope>
    <source>
        <strain evidence="19">MP5ACTX9</strain>
    </source>
</reference>
<dbReference type="eggNOG" id="COG0514">
    <property type="taxonomic scope" value="Bacteria"/>
</dbReference>
<evidence type="ECO:0000256" key="1">
    <source>
        <dbReference type="ARBA" id="ARBA00001946"/>
    </source>
</evidence>
<dbReference type="PROSITE" id="PS51194">
    <property type="entry name" value="HELICASE_CTER"/>
    <property type="match status" value="1"/>
</dbReference>
<dbReference type="HOGENOM" id="CLU_001103_14_3_0"/>
<feature type="domain" description="Helicase ATP-binding" evidence="16">
    <location>
        <begin position="24"/>
        <end position="192"/>
    </location>
</feature>
<feature type="domain" description="HRDC" evidence="15">
    <location>
        <begin position="747"/>
        <end position="819"/>
    </location>
</feature>
<dbReference type="SMART" id="SM00341">
    <property type="entry name" value="HRDC"/>
    <property type="match status" value="2"/>
</dbReference>
<dbReference type="GO" id="GO:0005694">
    <property type="term" value="C:chromosome"/>
    <property type="evidence" value="ECO:0007669"/>
    <property type="project" value="TreeGrafter"/>
</dbReference>
<keyword evidence="5" id="KW-0378">Hydrolase</keyword>
<name>E8WX07_GRATM</name>
<dbReference type="EC" id="5.6.2.4" evidence="11"/>
<evidence type="ECO:0000256" key="10">
    <source>
        <dbReference type="ARBA" id="ARBA00034617"/>
    </source>
</evidence>
<gene>
    <name evidence="18" type="ordered locus">AciX9_1515</name>
</gene>
<dbReference type="PROSITE" id="PS50967">
    <property type="entry name" value="HRDC"/>
    <property type="match status" value="2"/>
</dbReference>
<evidence type="ECO:0000256" key="12">
    <source>
        <dbReference type="ARBA" id="ARBA00044535"/>
    </source>
</evidence>
<evidence type="ECO:0000259" key="16">
    <source>
        <dbReference type="PROSITE" id="PS51192"/>
    </source>
</evidence>
<evidence type="ECO:0000313" key="19">
    <source>
        <dbReference type="Proteomes" id="UP000000343"/>
    </source>
</evidence>
<dbReference type="GO" id="GO:0006281">
    <property type="term" value="P:DNA repair"/>
    <property type="evidence" value="ECO:0007669"/>
    <property type="project" value="TreeGrafter"/>
</dbReference>
<dbReference type="Gene3D" id="1.10.150.80">
    <property type="entry name" value="HRDC domain"/>
    <property type="match status" value="2"/>
</dbReference>
<feature type="compositionally biased region" description="Basic and acidic residues" evidence="14">
    <location>
        <begin position="685"/>
        <end position="697"/>
    </location>
</feature>
<dbReference type="FunFam" id="3.40.50.300:FF:001389">
    <property type="entry name" value="ATP-dependent DNA helicase RecQ"/>
    <property type="match status" value="1"/>
</dbReference>
<dbReference type="SUPFAM" id="SSF47819">
    <property type="entry name" value="HRDC-like"/>
    <property type="match status" value="2"/>
</dbReference>
<dbReference type="RefSeq" id="WP_013579887.1">
    <property type="nucleotide sequence ID" value="NC_015064.1"/>
</dbReference>
<feature type="region of interest" description="Disordered" evidence="14">
    <location>
        <begin position="575"/>
        <end position="595"/>
    </location>
</feature>
<dbReference type="SMART" id="SM00490">
    <property type="entry name" value="HELICc"/>
    <property type="match status" value="1"/>
</dbReference>
<dbReference type="KEGG" id="acm:AciX9_1515"/>
<keyword evidence="4" id="KW-0547">Nucleotide-binding</keyword>
<feature type="domain" description="Helicase C-terminal" evidence="17">
    <location>
        <begin position="218"/>
        <end position="389"/>
    </location>
</feature>
<dbReference type="CDD" id="cd17920">
    <property type="entry name" value="DEXHc_RecQ"/>
    <property type="match status" value="1"/>
</dbReference>
<evidence type="ECO:0000256" key="5">
    <source>
        <dbReference type="ARBA" id="ARBA00022801"/>
    </source>
</evidence>
<dbReference type="InterPro" id="IPR002121">
    <property type="entry name" value="HRDC_dom"/>
</dbReference>
<dbReference type="GO" id="GO:0009378">
    <property type="term" value="F:four-way junction helicase activity"/>
    <property type="evidence" value="ECO:0007669"/>
    <property type="project" value="TreeGrafter"/>
</dbReference>
<dbReference type="InterPro" id="IPR032284">
    <property type="entry name" value="RecQ_Zn-bd"/>
</dbReference>
<keyword evidence="3" id="KW-0479">Metal-binding</keyword>
<dbReference type="Gene3D" id="3.40.50.300">
    <property type="entry name" value="P-loop containing nucleotide triphosphate hydrolases"/>
    <property type="match status" value="2"/>
</dbReference>
<evidence type="ECO:0000256" key="2">
    <source>
        <dbReference type="ARBA" id="ARBA00005446"/>
    </source>
</evidence>
<dbReference type="GO" id="GO:0016787">
    <property type="term" value="F:hydrolase activity"/>
    <property type="evidence" value="ECO:0007669"/>
    <property type="project" value="UniProtKB-KW"/>
</dbReference>
<evidence type="ECO:0000256" key="11">
    <source>
        <dbReference type="ARBA" id="ARBA00034808"/>
    </source>
</evidence>
<dbReference type="InterPro" id="IPR014001">
    <property type="entry name" value="Helicase_ATP-bd"/>
</dbReference>
<accession>E8WX07</accession>
<dbReference type="Proteomes" id="UP000000343">
    <property type="component" value="Chromosome"/>
</dbReference>
<dbReference type="NCBIfam" id="TIGR00614">
    <property type="entry name" value="recQ_fam"/>
    <property type="match status" value="1"/>
</dbReference>
<dbReference type="EMBL" id="CP002480">
    <property type="protein sequence ID" value="ADW68568.1"/>
    <property type="molecule type" value="Genomic_DNA"/>
</dbReference>
<dbReference type="InterPro" id="IPR001650">
    <property type="entry name" value="Helicase_C-like"/>
</dbReference>
<dbReference type="GO" id="GO:0006310">
    <property type="term" value="P:DNA recombination"/>
    <property type="evidence" value="ECO:0007669"/>
    <property type="project" value="InterPro"/>
</dbReference>
<feature type="domain" description="HRDC" evidence="15">
    <location>
        <begin position="595"/>
        <end position="675"/>
    </location>
</feature>
<keyword evidence="19" id="KW-1185">Reference proteome</keyword>
<dbReference type="GO" id="GO:0046872">
    <property type="term" value="F:metal ion binding"/>
    <property type="evidence" value="ECO:0007669"/>
    <property type="project" value="UniProtKB-KW"/>
</dbReference>
<dbReference type="PANTHER" id="PTHR13710">
    <property type="entry name" value="DNA HELICASE RECQ FAMILY MEMBER"/>
    <property type="match status" value="1"/>
</dbReference>
<dbReference type="GO" id="GO:0005737">
    <property type="term" value="C:cytoplasm"/>
    <property type="evidence" value="ECO:0007669"/>
    <property type="project" value="TreeGrafter"/>
</dbReference>
<proteinExistence type="inferred from homology"/>
<dbReference type="PROSITE" id="PS51192">
    <property type="entry name" value="HELICASE_ATP_BIND_1"/>
    <property type="match status" value="1"/>
</dbReference>
<evidence type="ECO:0000256" key="4">
    <source>
        <dbReference type="ARBA" id="ARBA00022741"/>
    </source>
</evidence>
<evidence type="ECO:0000256" key="9">
    <source>
        <dbReference type="ARBA" id="ARBA00023235"/>
    </source>
</evidence>
<comment type="catalytic activity">
    <reaction evidence="10">
        <text>Couples ATP hydrolysis with the unwinding of duplex DNA by translocating in the 3'-5' direction.</text>
        <dbReference type="EC" id="5.6.2.4"/>
    </reaction>
</comment>
<evidence type="ECO:0000256" key="8">
    <source>
        <dbReference type="ARBA" id="ARBA00023125"/>
    </source>
</evidence>
<dbReference type="Pfam" id="PF00570">
    <property type="entry name" value="HRDC"/>
    <property type="match status" value="2"/>
</dbReference>
<dbReference type="GO" id="GO:0005524">
    <property type="term" value="F:ATP binding"/>
    <property type="evidence" value="ECO:0007669"/>
    <property type="project" value="UniProtKB-KW"/>
</dbReference>
<organism evidence="19">
    <name type="scientific">Granulicella tundricola (strain ATCC BAA-1859 / DSM 23138 / MP5ACTX9)</name>
    <dbReference type="NCBI Taxonomy" id="1198114"/>
    <lineage>
        <taxon>Bacteria</taxon>
        <taxon>Pseudomonadati</taxon>
        <taxon>Acidobacteriota</taxon>
        <taxon>Terriglobia</taxon>
        <taxon>Terriglobales</taxon>
        <taxon>Acidobacteriaceae</taxon>
        <taxon>Granulicella</taxon>
    </lineage>
</organism>
<evidence type="ECO:0000313" key="18">
    <source>
        <dbReference type="EMBL" id="ADW68568.1"/>
    </source>
</evidence>
<dbReference type="InterPro" id="IPR004589">
    <property type="entry name" value="DNA_helicase_ATP-dep_RecQ"/>
</dbReference>
<dbReference type="GO" id="GO:0043138">
    <property type="term" value="F:3'-5' DNA helicase activity"/>
    <property type="evidence" value="ECO:0007669"/>
    <property type="project" value="UniProtKB-EC"/>
</dbReference>
<dbReference type="PaxDb" id="1198114-AciX9_1515"/>
<keyword evidence="9" id="KW-0413">Isomerase</keyword>
<evidence type="ECO:0000256" key="7">
    <source>
        <dbReference type="ARBA" id="ARBA00022840"/>
    </source>
</evidence>
<dbReference type="AlphaFoldDB" id="E8WX07"/>
<evidence type="ECO:0000259" key="15">
    <source>
        <dbReference type="PROSITE" id="PS50967"/>
    </source>
</evidence>
<evidence type="ECO:0000259" key="17">
    <source>
        <dbReference type="PROSITE" id="PS51194"/>
    </source>
</evidence>
<evidence type="ECO:0000256" key="3">
    <source>
        <dbReference type="ARBA" id="ARBA00022723"/>
    </source>
</evidence>
<dbReference type="GO" id="GO:0003677">
    <property type="term" value="F:DNA binding"/>
    <property type="evidence" value="ECO:0007669"/>
    <property type="project" value="UniProtKB-KW"/>
</dbReference>
<protein>
    <recommendedName>
        <fullName evidence="12">ATP-dependent DNA helicase RecQ</fullName>
        <ecNumber evidence="11">5.6.2.4</ecNumber>
    </recommendedName>
    <alternativeName>
        <fullName evidence="13">DNA 3'-5' helicase RecQ</fullName>
    </alternativeName>
</protein>
<evidence type="ECO:0000256" key="6">
    <source>
        <dbReference type="ARBA" id="ARBA00022806"/>
    </source>
</evidence>
<keyword evidence="7" id="KW-0067">ATP-binding</keyword>
<dbReference type="InterPro" id="IPR044876">
    <property type="entry name" value="HRDC_dom_sf"/>
</dbReference>
<evidence type="ECO:0000256" key="13">
    <source>
        <dbReference type="ARBA" id="ARBA00044550"/>
    </source>
</evidence>
<comment type="cofactor">
    <cofactor evidence="1">
        <name>Mg(2+)</name>
        <dbReference type="ChEBI" id="CHEBI:18420"/>
    </cofactor>
</comment>
<dbReference type="InterPro" id="IPR010997">
    <property type="entry name" value="HRDC-like_sf"/>
</dbReference>
<dbReference type="SUPFAM" id="SSF52540">
    <property type="entry name" value="P-loop containing nucleoside triphosphate hydrolases"/>
    <property type="match status" value="1"/>
</dbReference>